<evidence type="ECO:0000256" key="1">
    <source>
        <dbReference type="ARBA" id="ARBA00004651"/>
    </source>
</evidence>
<gene>
    <name evidence="12" type="ORF">BRCON_1129</name>
</gene>
<dbReference type="Pfam" id="PF00664">
    <property type="entry name" value="ABC_membrane"/>
    <property type="match status" value="1"/>
</dbReference>
<dbReference type="PROSITE" id="PS00211">
    <property type="entry name" value="ABC_TRANSPORTER_1"/>
    <property type="match status" value="1"/>
</dbReference>
<dbReference type="InterPro" id="IPR036640">
    <property type="entry name" value="ABC1_TM_sf"/>
</dbReference>
<dbReference type="Gene3D" id="3.40.50.300">
    <property type="entry name" value="P-loop containing nucleotide triphosphate hydrolases"/>
    <property type="match status" value="1"/>
</dbReference>
<keyword evidence="7 9" id="KW-1133">Transmembrane helix</keyword>
<dbReference type="PANTHER" id="PTHR43394:SF1">
    <property type="entry name" value="ATP-BINDING CASSETTE SUB-FAMILY B MEMBER 10, MITOCHONDRIAL"/>
    <property type="match status" value="1"/>
</dbReference>
<dbReference type="GO" id="GO:0016887">
    <property type="term" value="F:ATP hydrolysis activity"/>
    <property type="evidence" value="ECO:0007669"/>
    <property type="project" value="InterPro"/>
</dbReference>
<dbReference type="GO" id="GO:0015421">
    <property type="term" value="F:ABC-type oligopeptide transporter activity"/>
    <property type="evidence" value="ECO:0007669"/>
    <property type="project" value="TreeGrafter"/>
</dbReference>
<dbReference type="Proteomes" id="UP000262583">
    <property type="component" value="Chromosome"/>
</dbReference>
<keyword evidence="6 12" id="KW-0067">ATP-binding</keyword>
<feature type="domain" description="ABC transmembrane type-1" evidence="11">
    <location>
        <begin position="36"/>
        <end position="318"/>
    </location>
</feature>
<organism evidence="12 13">
    <name type="scientific">Sumerlaea chitinivorans</name>
    <dbReference type="NCBI Taxonomy" id="2250252"/>
    <lineage>
        <taxon>Bacteria</taxon>
        <taxon>Candidatus Sumerlaeota</taxon>
        <taxon>Candidatus Sumerlaeia</taxon>
        <taxon>Candidatus Sumerlaeales</taxon>
        <taxon>Candidatus Sumerlaeaceae</taxon>
        <taxon>Candidatus Sumerlaea</taxon>
    </lineage>
</organism>
<dbReference type="GO" id="GO:0005524">
    <property type="term" value="F:ATP binding"/>
    <property type="evidence" value="ECO:0007669"/>
    <property type="project" value="UniProtKB-KW"/>
</dbReference>
<feature type="transmembrane region" description="Helical" evidence="9">
    <location>
        <begin position="174"/>
        <end position="193"/>
    </location>
</feature>
<comment type="subcellular location">
    <subcellularLocation>
        <location evidence="1">Cell membrane</location>
        <topology evidence="1">Multi-pass membrane protein</topology>
    </subcellularLocation>
</comment>
<feature type="transmembrane region" description="Helical" evidence="9">
    <location>
        <begin position="146"/>
        <end position="168"/>
    </location>
</feature>
<evidence type="ECO:0000256" key="9">
    <source>
        <dbReference type="SAM" id="Phobius"/>
    </source>
</evidence>
<dbReference type="AlphaFoldDB" id="A0A2Z4Y4L1"/>
<sequence>MLASSYIEQDHSSELADHRLTIRLLRFVRPYWKLIVLSSAVSLAMAVLQLVGPYLVKLTIDNYIAAGDVLGIAQMSALYLLTVVVGFFLEYWQGWLIAFVGQEGMRRLRHELFAHLQKLDLAFFDRNPVGRLLTRVTSDVQALNELFSQGVMTVAGDIFLLIAIVVLMLKTSHILTLLVFTTAPLVLIAGHLFSTHVRAGYSEVRAKLSQLNAFVQESLGGIRTVQTYNRQKAMGEKFAAINEELRRAHMRTVFAHAIFLPAIELIAAIALALILWRGGIGSLDGSITLGTVYLFIQYTQRFFQPIKDLSDKFNIYQTAMAAAERIFKLLDTQPRIVSPPNAIKVSRMERSITFENVWFAYQGEEWVLRDVSFEVRRGETVAIVGPTGSGKSTILNLLARFYDVQRGAIRIDGTDIRKMDLHSLRSLLAIVLQDVFLFSGDIASNIRLGRDSISMEKVRESARYVNAALFIEKFPENYRHEVRERGATLSVGQKQLLAFARALAFDPQILLLDEATASIDTETELIIQDALQKLLHGRTSIVVAHRLSTIRHADKIIVLHHGKVREVGTHTELLSRNGLYRRLYELQFRDGAQGGQDTSEKSSAPLIAST</sequence>
<dbReference type="Pfam" id="PF00005">
    <property type="entry name" value="ABC_tran"/>
    <property type="match status" value="1"/>
</dbReference>
<dbReference type="InterPro" id="IPR003439">
    <property type="entry name" value="ABC_transporter-like_ATP-bd"/>
</dbReference>
<dbReference type="KEGG" id="schv:BRCON_1129"/>
<evidence type="ECO:0000256" key="6">
    <source>
        <dbReference type="ARBA" id="ARBA00022840"/>
    </source>
</evidence>
<keyword evidence="5" id="KW-0547">Nucleotide-binding</keyword>
<reference evidence="12 13" key="1">
    <citation type="submission" date="2018-05" db="EMBL/GenBank/DDBJ databases">
        <title>A metagenomic window into the 2 km-deep terrestrial subsurface aquifer revealed taxonomically and functionally diverse microbial community comprising novel uncultured bacterial lineages.</title>
        <authorList>
            <person name="Kadnikov V.V."/>
            <person name="Mardanov A.V."/>
            <person name="Beletsky A.V."/>
            <person name="Banks D."/>
            <person name="Pimenov N.V."/>
            <person name="Frank Y.A."/>
            <person name="Karnachuk O.V."/>
            <person name="Ravin N.V."/>
        </authorList>
    </citation>
    <scope>NUCLEOTIDE SEQUENCE [LARGE SCALE GENOMIC DNA]</scope>
    <source>
        <strain evidence="12">BY</strain>
    </source>
</reference>
<keyword evidence="8 9" id="KW-0472">Membrane</keyword>
<dbReference type="InterPro" id="IPR039421">
    <property type="entry name" value="Type_1_exporter"/>
</dbReference>
<dbReference type="SUPFAM" id="SSF52540">
    <property type="entry name" value="P-loop containing nucleoside triphosphate hydrolases"/>
    <property type="match status" value="1"/>
</dbReference>
<feature type="transmembrane region" description="Helical" evidence="9">
    <location>
        <begin position="76"/>
        <end position="100"/>
    </location>
</feature>
<feature type="transmembrane region" description="Helical" evidence="9">
    <location>
        <begin position="253"/>
        <end position="276"/>
    </location>
</feature>
<dbReference type="CDD" id="cd18544">
    <property type="entry name" value="ABC_6TM_TmrA_like"/>
    <property type="match status" value="1"/>
</dbReference>
<proteinExistence type="predicted"/>
<dbReference type="SUPFAM" id="SSF90123">
    <property type="entry name" value="ABC transporter transmembrane region"/>
    <property type="match status" value="1"/>
</dbReference>
<evidence type="ECO:0000313" key="13">
    <source>
        <dbReference type="Proteomes" id="UP000262583"/>
    </source>
</evidence>
<dbReference type="CDD" id="cd03254">
    <property type="entry name" value="ABCC_Glucan_exporter_like"/>
    <property type="match status" value="1"/>
</dbReference>
<accession>A0A2Z4Y4L1</accession>
<dbReference type="InterPro" id="IPR017871">
    <property type="entry name" value="ABC_transporter-like_CS"/>
</dbReference>
<dbReference type="GO" id="GO:0005886">
    <property type="term" value="C:plasma membrane"/>
    <property type="evidence" value="ECO:0007669"/>
    <property type="project" value="UniProtKB-SubCell"/>
</dbReference>
<dbReference type="FunFam" id="1.20.1560.10:FF:000011">
    <property type="entry name" value="Multidrug ABC transporter ATP-binding protein"/>
    <property type="match status" value="1"/>
</dbReference>
<dbReference type="SMART" id="SM00382">
    <property type="entry name" value="AAA"/>
    <property type="match status" value="1"/>
</dbReference>
<evidence type="ECO:0000256" key="7">
    <source>
        <dbReference type="ARBA" id="ARBA00022989"/>
    </source>
</evidence>
<evidence type="ECO:0000256" key="3">
    <source>
        <dbReference type="ARBA" id="ARBA00022475"/>
    </source>
</evidence>
<dbReference type="InterPro" id="IPR003593">
    <property type="entry name" value="AAA+_ATPase"/>
</dbReference>
<dbReference type="EMBL" id="CP030759">
    <property type="protein sequence ID" value="AXA35906.1"/>
    <property type="molecule type" value="Genomic_DNA"/>
</dbReference>
<feature type="transmembrane region" description="Helical" evidence="9">
    <location>
        <begin position="31"/>
        <end position="56"/>
    </location>
</feature>
<name>A0A2Z4Y4L1_SUMC1</name>
<dbReference type="PROSITE" id="PS50893">
    <property type="entry name" value="ABC_TRANSPORTER_2"/>
    <property type="match status" value="1"/>
</dbReference>
<evidence type="ECO:0000313" key="12">
    <source>
        <dbReference type="EMBL" id="AXA35906.1"/>
    </source>
</evidence>
<dbReference type="Gene3D" id="1.20.1560.10">
    <property type="entry name" value="ABC transporter type 1, transmembrane domain"/>
    <property type="match status" value="1"/>
</dbReference>
<keyword evidence="3" id="KW-1003">Cell membrane</keyword>
<keyword evidence="4 9" id="KW-0812">Transmembrane</keyword>
<evidence type="ECO:0000259" key="10">
    <source>
        <dbReference type="PROSITE" id="PS50893"/>
    </source>
</evidence>
<dbReference type="FunFam" id="3.40.50.300:FF:000287">
    <property type="entry name" value="Multidrug ABC transporter ATP-binding protein"/>
    <property type="match status" value="1"/>
</dbReference>
<protein>
    <submittedName>
        <fullName evidence="12">Lipid A export ATP-binding/permease protein MsbA</fullName>
    </submittedName>
</protein>
<feature type="domain" description="ABC transporter" evidence="10">
    <location>
        <begin position="352"/>
        <end position="586"/>
    </location>
</feature>
<evidence type="ECO:0000256" key="5">
    <source>
        <dbReference type="ARBA" id="ARBA00022741"/>
    </source>
</evidence>
<keyword evidence="2" id="KW-0813">Transport</keyword>
<dbReference type="InterPro" id="IPR011527">
    <property type="entry name" value="ABC1_TM_dom"/>
</dbReference>
<evidence type="ECO:0000256" key="8">
    <source>
        <dbReference type="ARBA" id="ARBA00023136"/>
    </source>
</evidence>
<dbReference type="PROSITE" id="PS50929">
    <property type="entry name" value="ABC_TM1F"/>
    <property type="match status" value="1"/>
</dbReference>
<dbReference type="InterPro" id="IPR027417">
    <property type="entry name" value="P-loop_NTPase"/>
</dbReference>
<dbReference type="PANTHER" id="PTHR43394">
    <property type="entry name" value="ATP-DEPENDENT PERMEASE MDL1, MITOCHONDRIAL"/>
    <property type="match status" value="1"/>
</dbReference>
<evidence type="ECO:0000256" key="4">
    <source>
        <dbReference type="ARBA" id="ARBA00022692"/>
    </source>
</evidence>
<evidence type="ECO:0000259" key="11">
    <source>
        <dbReference type="PROSITE" id="PS50929"/>
    </source>
</evidence>
<evidence type="ECO:0000256" key="2">
    <source>
        <dbReference type="ARBA" id="ARBA00022448"/>
    </source>
</evidence>